<protein>
    <submittedName>
        <fullName evidence="3">Uncharacterized protein</fullName>
    </submittedName>
</protein>
<dbReference type="Gene3D" id="2.120.10.80">
    <property type="entry name" value="Kelch-type beta propeller"/>
    <property type="match status" value="2"/>
</dbReference>
<comment type="caution">
    <text evidence="3">The sequence shown here is derived from an EMBL/GenBank/DDBJ whole genome shotgun (WGS) entry which is preliminary data.</text>
</comment>
<proteinExistence type="predicted"/>
<gene>
    <name evidence="3" type="ORF">CCMP2556_LOCUS3587</name>
</gene>
<sequence>MPKQPPVSRYGSGRRICWADPHALQNLCLLTMEDRRTGSRKRTGLPPYIYSDVIAPFLQFNSPMPGQLYAIGGRCNISQEPLNTVEMFDTWHGRWIQCPPMQERRAGCGASCLPGGSILVAGGYDERGIISGVLDSCEIFDPAKQEWRMGKARLQKARWGHGCAFLAGRVFCVGGCTPDDSSLEDHMETLRNCESYDPRTEKWHSFPALRIARAGARVVAVDERHLAAVGGCEDVFGHAQMLDTVELVNVHQGSWVLLNSQLRVPRTTAAVAALDDNFVFVMGGAPALCSAELFSVFGKSPNEGRDIDTRHVVSLTEGRMGCQAACLHLPSPGKTFPVCDRQCVLVVGGEDGTDDEPERITRQFATVLVYDVADWRWSKEGRVPDLPTPRTAMSLCVAPGLVDGTTRALWQFKKTMGKRSMRSLDSNSLRLKPNKNMDPVQTLAGFACPRWLANLSNCSAKPIGVLSRRSIF</sequence>
<evidence type="ECO:0000313" key="4">
    <source>
        <dbReference type="Proteomes" id="UP001642484"/>
    </source>
</evidence>
<evidence type="ECO:0000256" key="1">
    <source>
        <dbReference type="ARBA" id="ARBA00022441"/>
    </source>
</evidence>
<dbReference type="InterPro" id="IPR015915">
    <property type="entry name" value="Kelch-typ_b-propeller"/>
</dbReference>
<organism evidence="3 4">
    <name type="scientific">Durusdinium trenchii</name>
    <dbReference type="NCBI Taxonomy" id="1381693"/>
    <lineage>
        <taxon>Eukaryota</taxon>
        <taxon>Sar</taxon>
        <taxon>Alveolata</taxon>
        <taxon>Dinophyceae</taxon>
        <taxon>Suessiales</taxon>
        <taxon>Symbiodiniaceae</taxon>
        <taxon>Durusdinium</taxon>
    </lineage>
</organism>
<dbReference type="SMART" id="SM00612">
    <property type="entry name" value="Kelch"/>
    <property type="match status" value="5"/>
</dbReference>
<dbReference type="EMBL" id="CAXAMN010001425">
    <property type="protein sequence ID" value="CAK8994287.1"/>
    <property type="molecule type" value="Genomic_DNA"/>
</dbReference>
<keyword evidence="4" id="KW-1185">Reference proteome</keyword>
<accession>A0ABP0HVN8</accession>
<evidence type="ECO:0000313" key="3">
    <source>
        <dbReference type="EMBL" id="CAK8994287.1"/>
    </source>
</evidence>
<dbReference type="Proteomes" id="UP001642484">
    <property type="component" value="Unassembled WGS sequence"/>
</dbReference>
<dbReference type="PANTHER" id="PTHR24412:SF441">
    <property type="entry name" value="KELCH-LIKE PROTEIN 28"/>
    <property type="match status" value="1"/>
</dbReference>
<keyword evidence="2" id="KW-0677">Repeat</keyword>
<name>A0ABP0HVN8_9DINO</name>
<dbReference type="InterPro" id="IPR006652">
    <property type="entry name" value="Kelch_1"/>
</dbReference>
<dbReference type="Pfam" id="PF24681">
    <property type="entry name" value="Kelch_KLHDC2_KLHL20_DRC7"/>
    <property type="match status" value="1"/>
</dbReference>
<dbReference type="PANTHER" id="PTHR24412">
    <property type="entry name" value="KELCH PROTEIN"/>
    <property type="match status" value="1"/>
</dbReference>
<keyword evidence="1" id="KW-0880">Kelch repeat</keyword>
<evidence type="ECO:0000256" key="2">
    <source>
        <dbReference type="ARBA" id="ARBA00022737"/>
    </source>
</evidence>
<reference evidence="3 4" key="1">
    <citation type="submission" date="2024-02" db="EMBL/GenBank/DDBJ databases">
        <authorList>
            <person name="Chen Y."/>
            <person name="Shah S."/>
            <person name="Dougan E. K."/>
            <person name="Thang M."/>
            <person name="Chan C."/>
        </authorList>
    </citation>
    <scope>NUCLEOTIDE SEQUENCE [LARGE SCALE GENOMIC DNA]</scope>
</reference>
<dbReference type="SUPFAM" id="SSF117281">
    <property type="entry name" value="Kelch motif"/>
    <property type="match status" value="2"/>
</dbReference>